<protein>
    <submittedName>
        <fullName evidence="2">Isomerase YbhE</fullName>
    </submittedName>
</protein>
<dbReference type="InterPro" id="IPR019405">
    <property type="entry name" value="Lactonase_7-beta_prop"/>
</dbReference>
<keyword evidence="3" id="KW-1185">Reference proteome</keyword>
<dbReference type="InterPro" id="IPR050282">
    <property type="entry name" value="Cycloisomerase_2"/>
</dbReference>
<dbReference type="PANTHER" id="PTHR30344">
    <property type="entry name" value="6-PHOSPHOGLUCONOLACTONASE-RELATED"/>
    <property type="match status" value="1"/>
</dbReference>
<evidence type="ECO:0000313" key="2">
    <source>
        <dbReference type="EMBL" id="WPH00863.1"/>
    </source>
</evidence>
<accession>A0AAQ3M682</accession>
<dbReference type="AlphaFoldDB" id="A0AAQ3M682"/>
<organism evidence="2 3">
    <name type="scientific">Acrodontium crateriforme</name>
    <dbReference type="NCBI Taxonomy" id="150365"/>
    <lineage>
        <taxon>Eukaryota</taxon>
        <taxon>Fungi</taxon>
        <taxon>Dikarya</taxon>
        <taxon>Ascomycota</taxon>
        <taxon>Pezizomycotina</taxon>
        <taxon>Dothideomycetes</taxon>
        <taxon>Dothideomycetidae</taxon>
        <taxon>Mycosphaerellales</taxon>
        <taxon>Teratosphaeriaceae</taxon>
        <taxon>Acrodontium</taxon>
    </lineage>
</organism>
<dbReference type="GO" id="GO:0017057">
    <property type="term" value="F:6-phosphogluconolactonase activity"/>
    <property type="evidence" value="ECO:0007669"/>
    <property type="project" value="TreeGrafter"/>
</dbReference>
<comment type="similarity">
    <text evidence="1">Belongs to the cycloisomerase 2 family.</text>
</comment>
<reference evidence="2 3" key="1">
    <citation type="submission" date="2023-11" db="EMBL/GenBank/DDBJ databases">
        <title>An acidophilic fungus is an integral part of prey digestion in a carnivorous sundew plant.</title>
        <authorList>
            <person name="Tsai I.J."/>
        </authorList>
    </citation>
    <scope>NUCLEOTIDE SEQUENCE [LARGE SCALE GENOMIC DNA]</scope>
    <source>
        <strain evidence="2">169a</strain>
    </source>
</reference>
<dbReference type="InterPro" id="IPR011045">
    <property type="entry name" value="N2O_reductase_N"/>
</dbReference>
<dbReference type="InterPro" id="IPR015943">
    <property type="entry name" value="WD40/YVTN_repeat-like_dom_sf"/>
</dbReference>
<dbReference type="EMBL" id="CP138584">
    <property type="protein sequence ID" value="WPH00863.1"/>
    <property type="molecule type" value="Genomic_DNA"/>
</dbReference>
<dbReference type="PANTHER" id="PTHR30344:SF1">
    <property type="entry name" value="6-PHOSPHOGLUCONOLACTONASE"/>
    <property type="match status" value="1"/>
</dbReference>
<dbReference type="GO" id="GO:0016853">
    <property type="term" value="F:isomerase activity"/>
    <property type="evidence" value="ECO:0007669"/>
    <property type="project" value="UniProtKB-KW"/>
</dbReference>
<dbReference type="Proteomes" id="UP001303373">
    <property type="component" value="Chromosome 5"/>
</dbReference>
<evidence type="ECO:0000256" key="1">
    <source>
        <dbReference type="ARBA" id="ARBA00005564"/>
    </source>
</evidence>
<evidence type="ECO:0000313" key="3">
    <source>
        <dbReference type="Proteomes" id="UP001303373"/>
    </source>
</evidence>
<keyword evidence="2" id="KW-0413">Isomerase</keyword>
<gene>
    <name evidence="2" type="ORF">R9X50_00369400</name>
</gene>
<sequence>MANVLVTQCTAGWRLIDHHIARLLALALASLAYLSGTAYSTNLFIADYSGFVTTAALTSTCGGYSLEKTFTTNQCAPNPSWLTADLDRGLLYCLNEGLNTVNGSLSSFTVNTDGSLKLVQDTKSINGPVSGALYGSASGPRGIALAHYGGSAVSTWVLKNNGAFTLNQHFDYTLSHPGAVPDRQDAPHEHEAIVDPTGQYILVPDLGADLIRVFSYDQKTLKLKTLDPLKVKPGTGPRHAAFWQPTSSGKTYFYLVAELAATVTGYSVEYLSNGKGLNFTQIYSSPTYGDKLKQPPGNAPAEITVSPDNRFIVISNRNDTYFTLPNGKKSDSISTFQFQNDGKLSFVQLAPAGGSFPRHFSINKACDLIVIGLQNDNNVVVMQRAIDTGLIGNTVASLGVSGNPTCVIFDEK</sequence>
<dbReference type="Gene3D" id="2.130.10.10">
    <property type="entry name" value="YVTN repeat-like/Quinoprotein amine dehydrogenase"/>
    <property type="match status" value="1"/>
</dbReference>
<name>A0AAQ3M682_9PEZI</name>
<proteinExistence type="inferred from homology"/>
<dbReference type="SUPFAM" id="SSF50974">
    <property type="entry name" value="Nitrous oxide reductase, N-terminal domain"/>
    <property type="match status" value="1"/>
</dbReference>
<dbReference type="Pfam" id="PF10282">
    <property type="entry name" value="Lactonase"/>
    <property type="match status" value="1"/>
</dbReference>